<accession>X8CK30</accession>
<dbReference type="GO" id="GO:0005737">
    <property type="term" value="C:cytoplasm"/>
    <property type="evidence" value="ECO:0007669"/>
    <property type="project" value="UniProtKB-SubCell"/>
</dbReference>
<organism evidence="5">
    <name type="scientific">Mycobacterium xenopi 4042</name>
    <dbReference type="NCBI Taxonomy" id="1299334"/>
    <lineage>
        <taxon>Bacteria</taxon>
        <taxon>Bacillati</taxon>
        <taxon>Actinomycetota</taxon>
        <taxon>Actinomycetes</taxon>
        <taxon>Mycobacteriales</taxon>
        <taxon>Mycobacteriaceae</taxon>
        <taxon>Mycobacterium</taxon>
    </lineage>
</organism>
<proteinExistence type="inferred from homology"/>
<gene>
    <name evidence="5" type="ORF">I553_8781</name>
</gene>
<keyword evidence="4" id="KW-0143">Chaperone</keyword>
<comment type="caution">
    <text evidence="5">The sequence shown here is derived from an EMBL/GenBank/DDBJ whole genome shotgun (WGS) entry which is preliminary data.</text>
</comment>
<protein>
    <submittedName>
        <fullName evidence="5">EspG family protein</fullName>
    </submittedName>
</protein>
<evidence type="ECO:0000256" key="1">
    <source>
        <dbReference type="ARBA" id="ARBA00004496"/>
    </source>
</evidence>
<evidence type="ECO:0000256" key="3">
    <source>
        <dbReference type="ARBA" id="ARBA00022490"/>
    </source>
</evidence>
<dbReference type="Pfam" id="PF14011">
    <property type="entry name" value="ESX-1_EspG"/>
    <property type="match status" value="1"/>
</dbReference>
<keyword evidence="3" id="KW-0963">Cytoplasm</keyword>
<reference evidence="5" key="1">
    <citation type="submission" date="2014-01" db="EMBL/GenBank/DDBJ databases">
        <authorList>
            <person name="Brown-Elliot B."/>
            <person name="Wallace R."/>
            <person name="Lenaerts A."/>
            <person name="Ordway D."/>
            <person name="DeGroote M.A."/>
            <person name="Parker T."/>
            <person name="Sizemore C."/>
            <person name="Tallon L.J."/>
            <person name="Sadzewicz L.K."/>
            <person name="Sengamalay N."/>
            <person name="Fraser C.M."/>
            <person name="Hine E."/>
            <person name="Shefchek K.A."/>
            <person name="Das S.P."/>
            <person name="Tettelin H."/>
        </authorList>
    </citation>
    <scope>NUCLEOTIDE SEQUENCE [LARGE SCALE GENOMIC DNA]</scope>
    <source>
        <strain evidence="5">4042</strain>
    </source>
</reference>
<evidence type="ECO:0000256" key="4">
    <source>
        <dbReference type="ARBA" id="ARBA00023186"/>
    </source>
</evidence>
<evidence type="ECO:0000313" key="5">
    <source>
        <dbReference type="EMBL" id="EUA56727.1"/>
    </source>
</evidence>
<dbReference type="InterPro" id="IPR025734">
    <property type="entry name" value="EspG"/>
</dbReference>
<sequence>MIRIGGAGTSTAEGAASAIISSQIERLCGVSIPAPLRPVTVDADALLADVKSQETLRAFLMNRRLDGDQLQILMMAADPKRSAQASIVALQSGVETGRPSRTYIEQTVVTVIDTPDGRLVAEHLVSGGKKWMVIAPGAGATSPTQSTGWCDACPQIKNGSRTERSCSKGVNARMLASAS</sequence>
<comment type="similarity">
    <text evidence="2">Belongs to the EspG family.</text>
</comment>
<name>X8CK30_MYCXE</name>
<comment type="subcellular location">
    <subcellularLocation>
        <location evidence="1">Cytoplasm</location>
    </subcellularLocation>
</comment>
<dbReference type="PATRIC" id="fig|1299334.3.peg.2870"/>
<dbReference type="EMBL" id="JAOB01000029">
    <property type="protein sequence ID" value="EUA56727.1"/>
    <property type="molecule type" value="Genomic_DNA"/>
</dbReference>
<evidence type="ECO:0000256" key="2">
    <source>
        <dbReference type="ARBA" id="ARBA00006411"/>
    </source>
</evidence>
<dbReference type="AlphaFoldDB" id="X8CK30"/>